<dbReference type="SUPFAM" id="SSF56801">
    <property type="entry name" value="Acetyl-CoA synthetase-like"/>
    <property type="match status" value="1"/>
</dbReference>
<dbReference type="EMBL" id="LSRE01000011">
    <property type="protein sequence ID" value="KXO98983.1"/>
    <property type="molecule type" value="Genomic_DNA"/>
</dbReference>
<accession>A0A138AU77</accession>
<evidence type="ECO:0000256" key="1">
    <source>
        <dbReference type="ARBA" id="ARBA00006432"/>
    </source>
</evidence>
<dbReference type="Gene3D" id="3.40.50.12780">
    <property type="entry name" value="N-terminal domain of ligase-like"/>
    <property type="match status" value="1"/>
</dbReference>
<dbReference type="Proteomes" id="UP000070258">
    <property type="component" value="Unassembled WGS sequence"/>
</dbReference>
<comment type="caution">
    <text evidence="6">The sequence shown here is derived from an EMBL/GenBank/DDBJ whole genome shotgun (WGS) entry which is preliminary data.</text>
</comment>
<gene>
    <name evidence="6" type="ORF">AXK60_22310</name>
    <name evidence="5" type="ORF">AXK61_18780</name>
</gene>
<name>A0A138AU77_9ACTN</name>
<comment type="similarity">
    <text evidence="1">Belongs to the ATP-dependent AMP-binding enzyme family.</text>
</comment>
<dbReference type="InterPro" id="IPR020845">
    <property type="entry name" value="AMP-binding_CS"/>
</dbReference>
<organism evidence="6 7">
    <name type="scientific">Tsukamurella pseudospumae</name>
    <dbReference type="NCBI Taxonomy" id="239498"/>
    <lineage>
        <taxon>Bacteria</taxon>
        <taxon>Bacillati</taxon>
        <taxon>Actinomycetota</taxon>
        <taxon>Actinomycetes</taxon>
        <taxon>Mycobacteriales</taxon>
        <taxon>Tsukamurellaceae</taxon>
        <taxon>Tsukamurella</taxon>
    </lineage>
</organism>
<keyword evidence="2" id="KW-0436">Ligase</keyword>
<keyword evidence="8" id="KW-1185">Reference proteome</keyword>
<dbReference type="RefSeq" id="WP_068570275.1">
    <property type="nucleotide sequence ID" value="NZ_LSRE01000011.1"/>
</dbReference>
<protein>
    <submittedName>
        <fullName evidence="6">Acyl-CoA synthetase</fullName>
    </submittedName>
</protein>
<evidence type="ECO:0000256" key="2">
    <source>
        <dbReference type="ARBA" id="ARBA00022598"/>
    </source>
</evidence>
<dbReference type="InterPro" id="IPR025110">
    <property type="entry name" value="AMP-bd_C"/>
</dbReference>
<dbReference type="Gene3D" id="3.30.300.30">
    <property type="match status" value="1"/>
</dbReference>
<dbReference type="PROSITE" id="PS00455">
    <property type="entry name" value="AMP_BINDING"/>
    <property type="match status" value="1"/>
</dbReference>
<feature type="domain" description="AMP-binding enzyme C-terminal" evidence="4">
    <location>
        <begin position="456"/>
        <end position="537"/>
    </location>
</feature>
<evidence type="ECO:0000313" key="6">
    <source>
        <dbReference type="EMBL" id="KXP13998.1"/>
    </source>
</evidence>
<evidence type="ECO:0000313" key="7">
    <source>
        <dbReference type="Proteomes" id="UP000070258"/>
    </source>
</evidence>
<dbReference type="AlphaFoldDB" id="A0A138AU77"/>
<dbReference type="InterPro" id="IPR042099">
    <property type="entry name" value="ANL_N_sf"/>
</dbReference>
<dbReference type="EMBL" id="LSRF01000008">
    <property type="protein sequence ID" value="KXP13998.1"/>
    <property type="molecule type" value="Genomic_DNA"/>
</dbReference>
<evidence type="ECO:0000259" key="3">
    <source>
        <dbReference type="Pfam" id="PF00501"/>
    </source>
</evidence>
<dbReference type="Pfam" id="PF00501">
    <property type="entry name" value="AMP-binding"/>
    <property type="match status" value="1"/>
</dbReference>
<dbReference type="PANTHER" id="PTHR43201:SF5">
    <property type="entry name" value="MEDIUM-CHAIN ACYL-COA LIGASE ACSF2, MITOCHONDRIAL"/>
    <property type="match status" value="1"/>
</dbReference>
<evidence type="ECO:0000313" key="5">
    <source>
        <dbReference type="EMBL" id="KXO98983.1"/>
    </source>
</evidence>
<dbReference type="InterPro" id="IPR045851">
    <property type="entry name" value="AMP-bd_C_sf"/>
</dbReference>
<dbReference type="STRING" id="239498.AXK60_22310"/>
<dbReference type="PANTHER" id="PTHR43201">
    <property type="entry name" value="ACYL-COA SYNTHETASE"/>
    <property type="match status" value="1"/>
</dbReference>
<dbReference type="CDD" id="cd04433">
    <property type="entry name" value="AFD_class_I"/>
    <property type="match status" value="1"/>
</dbReference>
<proteinExistence type="inferred from homology"/>
<dbReference type="OrthoDB" id="56621at2"/>
<reference evidence="6" key="1">
    <citation type="submission" date="2016-02" db="EMBL/GenBank/DDBJ databases">
        <authorList>
            <person name="Teng J.L."/>
            <person name="Yang Y."/>
            <person name="Huang Y."/>
            <person name="Guo F."/>
            <person name="Wei W."/>
            <person name="Chen J.H."/>
            <person name="Wong S.Y."/>
            <person name="Lau S.K."/>
            <person name="Woo P.C."/>
        </authorList>
    </citation>
    <scope>NUCLEOTIDE SEQUENCE</scope>
    <source>
        <strain evidence="6">JCM 15929</strain>
    </source>
</reference>
<dbReference type="Proteomes" id="UP000070409">
    <property type="component" value="Unassembled WGS sequence"/>
</dbReference>
<evidence type="ECO:0000313" key="8">
    <source>
        <dbReference type="Proteomes" id="UP000070409"/>
    </source>
</evidence>
<dbReference type="GO" id="GO:0031956">
    <property type="term" value="F:medium-chain fatty acid-CoA ligase activity"/>
    <property type="evidence" value="ECO:0007669"/>
    <property type="project" value="TreeGrafter"/>
</dbReference>
<feature type="domain" description="AMP-dependent synthetase/ligase" evidence="3">
    <location>
        <begin position="54"/>
        <end position="408"/>
    </location>
</feature>
<dbReference type="Pfam" id="PF13193">
    <property type="entry name" value="AMP-binding_C"/>
    <property type="match status" value="1"/>
</dbReference>
<evidence type="ECO:0000259" key="4">
    <source>
        <dbReference type="Pfam" id="PF13193"/>
    </source>
</evidence>
<reference evidence="5 8" key="3">
    <citation type="submission" date="2016-02" db="EMBL/GenBank/DDBJ databases">
        <authorList>
            <person name="Teng J.L."/>
            <person name="Tang Y."/>
            <person name="Huang Y."/>
            <person name="Guo F."/>
            <person name="Wei W."/>
            <person name="Chen J.H."/>
            <person name="Wong S.Y."/>
            <person name="Lau S.K."/>
            <person name="Woo P.C."/>
        </authorList>
    </citation>
    <scope>NUCLEOTIDE SEQUENCE [LARGE SCALE GENOMIC DNA]</scope>
    <source>
        <strain evidence="5 8">JCM 13375</strain>
    </source>
</reference>
<dbReference type="InterPro" id="IPR000873">
    <property type="entry name" value="AMP-dep_synth/lig_dom"/>
</dbReference>
<dbReference type="GO" id="GO:0006631">
    <property type="term" value="P:fatty acid metabolic process"/>
    <property type="evidence" value="ECO:0007669"/>
    <property type="project" value="TreeGrafter"/>
</dbReference>
<reference evidence="7" key="2">
    <citation type="submission" date="2016-02" db="EMBL/GenBank/DDBJ databases">
        <authorList>
            <person name="Wen L."/>
            <person name="He K."/>
            <person name="Yang H."/>
        </authorList>
    </citation>
    <scope>NUCLEOTIDE SEQUENCE [LARGE SCALE GENOMIC DNA]</scope>
    <source>
        <strain evidence="7">JCM 15929</strain>
    </source>
</reference>
<sequence length="546" mass="59189">METSLVSDLFAQGHALTRMLQRRVVDPARPDVALRALGYNRQYGPQAALVIKGAAESPDRTAIVDERGALTYAQYEAQSNALARGLRATGLKSGDVIAVLARDHRGLLLIISAAARAGMRLAMMNTGFAKPQFAEVCAREKVQAVFHDSEFTSLLDALPEDMPRYLTWVDEADAIPEGAQTIDQLAAGRDAKRVPPPEKQGGFIILTSGTTGLPKGATRSKVPSLATAMLVDRIPFRRRGTIVIASPIFHSTGFAMWSAGMSVGCTTVTMRRFDPENTLKLIADNRADMLVAVPTMLTRMLGLPAETIAKYDTSCLKAVVVAGSAVSPELSEKFQDVFGDVLYNVYGSTEVAVATVATPRNLRAAPGTVGKPPVLTTVRLYDENDRLVEGIGKRGRVFVRAGAPFEGYSDGRTKQIIDGHLSSGDMGHWDEHGLLHIDGRDDDMIVSGGENVYPLEVENLLVTRTDVVEAAVIGVPDPEFGQRLRAFVVIEGGAPADDAVEELTKELKDFVRANLARFKVPRDVVYLDRLPRNPTGKMVKRELPKD</sequence>